<feature type="compositionally biased region" description="Basic residues" evidence="4">
    <location>
        <begin position="113"/>
        <end position="123"/>
    </location>
</feature>
<dbReference type="GO" id="GO:0043197">
    <property type="term" value="C:dendritic spine"/>
    <property type="evidence" value="ECO:0007669"/>
    <property type="project" value="TreeGrafter"/>
</dbReference>
<feature type="region of interest" description="Disordered" evidence="4">
    <location>
        <begin position="645"/>
        <end position="710"/>
    </location>
</feature>
<dbReference type="PANTHER" id="PTHR12345">
    <property type="entry name" value="SYNTENIN RELATED"/>
    <property type="match status" value="1"/>
</dbReference>
<comment type="caution">
    <text evidence="7">The sequence shown here is derived from an EMBL/GenBank/DDBJ whole genome shotgun (WGS) entry which is preliminary data.</text>
</comment>
<feature type="region of interest" description="Disordered" evidence="4">
    <location>
        <begin position="256"/>
        <end position="310"/>
    </location>
</feature>
<keyword evidence="3" id="KW-0677">Repeat</keyword>
<evidence type="ECO:0000256" key="1">
    <source>
        <dbReference type="ARBA" id="ARBA00022448"/>
    </source>
</evidence>
<dbReference type="InterPro" id="IPR011993">
    <property type="entry name" value="PH-like_dom_sf"/>
</dbReference>
<dbReference type="SMART" id="SM00462">
    <property type="entry name" value="PTB"/>
    <property type="match status" value="1"/>
</dbReference>
<dbReference type="GO" id="GO:0005737">
    <property type="term" value="C:cytoplasm"/>
    <property type="evidence" value="ECO:0007669"/>
    <property type="project" value="TreeGrafter"/>
</dbReference>
<evidence type="ECO:0000313" key="7">
    <source>
        <dbReference type="EMBL" id="KAK7595102.1"/>
    </source>
</evidence>
<evidence type="ECO:0000313" key="8">
    <source>
        <dbReference type="Proteomes" id="UP001367676"/>
    </source>
</evidence>
<accession>A0AAN9TKW9</accession>
<feature type="compositionally biased region" description="Acidic residues" evidence="4">
    <location>
        <begin position="85"/>
        <end position="94"/>
    </location>
</feature>
<feature type="domain" description="PDZ" evidence="6">
    <location>
        <begin position="1154"/>
        <end position="1239"/>
    </location>
</feature>
<dbReference type="PANTHER" id="PTHR12345:SF16">
    <property type="entry name" value="X11L, ISOFORM F-RELATED"/>
    <property type="match status" value="1"/>
</dbReference>
<proteinExistence type="predicted"/>
<evidence type="ECO:0000256" key="3">
    <source>
        <dbReference type="ARBA" id="ARBA00022737"/>
    </source>
</evidence>
<dbReference type="InterPro" id="IPR036034">
    <property type="entry name" value="PDZ_sf"/>
</dbReference>
<dbReference type="InterPro" id="IPR006020">
    <property type="entry name" value="PTB/PI_dom"/>
</dbReference>
<name>A0AAN9TKW9_9HEMI</name>
<feature type="region of interest" description="Disordered" evidence="4">
    <location>
        <begin position="56"/>
        <end position="142"/>
    </location>
</feature>
<feature type="region of interest" description="Disordered" evidence="4">
    <location>
        <begin position="730"/>
        <end position="795"/>
    </location>
</feature>
<feature type="region of interest" description="Disordered" evidence="4">
    <location>
        <begin position="440"/>
        <end position="473"/>
    </location>
</feature>
<feature type="compositionally biased region" description="Acidic residues" evidence="4">
    <location>
        <begin position="767"/>
        <end position="776"/>
    </location>
</feature>
<feature type="domain" description="PDZ" evidence="6">
    <location>
        <begin position="1245"/>
        <end position="1321"/>
    </location>
</feature>
<gene>
    <name evidence="7" type="ORF">V9T40_001535</name>
</gene>
<dbReference type="InterPro" id="IPR051230">
    <property type="entry name" value="APP-Binding"/>
</dbReference>
<keyword evidence="8" id="KW-1185">Reference proteome</keyword>
<feature type="region of interest" description="Disordered" evidence="4">
    <location>
        <begin position="602"/>
        <end position="621"/>
    </location>
</feature>
<dbReference type="Gene3D" id="2.30.42.10">
    <property type="match status" value="2"/>
</dbReference>
<feature type="domain" description="PID" evidence="5">
    <location>
        <begin position="963"/>
        <end position="1119"/>
    </location>
</feature>
<sequence>MHFVLCTTRFAAGHAKDRAMSYMTPPAVLSVVYQKILNGIVGPSSVKCDKPNDQNNVGCNGNSSSVLSVDNDDSSCSRASSPFDMSDDGDESDDVSSPHAVLPPPPTEVSGSAHRRHHPHHSGYHNNYGRAGVAHQGQPKRKTYNNKVQPVAHQYKLRDSRIIEIAGGREVFSQSRSKAVRKSRAHDEKTKSPGRVWELRARMSEDKKPENTREITETVFSSEIKSVKHSKTISLGERRARSIDGSVIFDDIDENWKSDNSSSHIPQRTYQKNSSSHSSSKDAKLAVGAKLESPERLKKSSPELSRISPAPHVIGSLPIAEYEGSPRRYGLRTNESSMPTLLSSPTVSFSRPGFPQRVIDENSTSSISTGVTSLPPTTTNSSFNYLYEYSETRKVLEEFFKPDEVPDKSHQFRELEYELKRRRRPSYDQGNSYVGLRLAEAKEANSNSSPRKQSQDSSEYSNNPEPGFLSNYTVSTENLGLPIEFQMSSNSKNLAHHNRYSISPDLERRFGQSRNFTLSPETTDCESNFGEADSDVSSLMLVMDPDVNPPGNGPVDRLYPSMPVLEDGLSSGHTSDNENNNPTVLLMKKQITEIEREIIEKGNRSSSVAVSSSTPAVTTVATISQSTNCKVTSSSSLTTNQFNVPTEKQTVDSRTADIDLESLDPLGASASQRVTTDGRSSPPPPPAPASHRESRTYAQTSNNQSNGAVEATIKDIRMTLQRTKTLPLRPLCLTNGDNEDPESGASTKSETPIWVPRKKGTGSGPSGDEDDPDTDLETDRLLGQQRTDDQGFFDEKVGWRKKSRSLLPFGLGGQISTLGTNTTTTVTSQSLSIKKSPCESINTNGGIPLSPVQNVSPPSSPSISDLIDNGTSKKDKENCKKKNRNKEGLVDPSVLIEGVLFRARYLGSTQLVCEGQPTKATRMMQAEEAVSRIKVENHHAGCKKAGTFGSDSDDSEDILGINLGPGSMFRLKFLGSVEVDEEEPIKKKPTMMKKRLKKNMVEEAVIKIKAPEGETQPSTDVDLFISTEKIMVLNTDLKEIMMDHALRTISYIADIGDLVVLMARRRFVPHDVEDPQKINRTPKMICHVFESDEAQFIAQSIGQAFQVAYMEFLKANGIEDHSFVKEMDYQEVLNSQEIFGDELQMFAKKELQKEVVVPKMKGEILGVVIVESGWGSMLPTVVIANLAPAGAAARCGQLNIGDQIIAVNGVSLVGLPLSTCQNYIKNSKPHTVVKLTVVPCAPVVEVKIKRPDTKYQLGFSVQNGVICSLLRGGIAERGGVRVGHRIIEINNQSVVAVPHEKIVTLLATSVGEIHMKTMPTSMFRLLTGQETPVFI</sequence>
<dbReference type="GO" id="GO:0005886">
    <property type="term" value="C:plasma membrane"/>
    <property type="evidence" value="ECO:0007669"/>
    <property type="project" value="TreeGrafter"/>
</dbReference>
<dbReference type="FunFam" id="2.30.42.10:FF:000017">
    <property type="entry name" value="Amyloid beta A4 protein-binding family A member 1"/>
    <property type="match status" value="1"/>
</dbReference>
<dbReference type="CDD" id="cd06720">
    <property type="entry name" value="PDZ1_APBA1_3-like"/>
    <property type="match status" value="1"/>
</dbReference>
<evidence type="ECO:0000259" key="6">
    <source>
        <dbReference type="PROSITE" id="PS50106"/>
    </source>
</evidence>
<feature type="region of interest" description="Disordered" evidence="4">
    <location>
        <begin position="842"/>
        <end position="884"/>
    </location>
</feature>
<dbReference type="Proteomes" id="UP001367676">
    <property type="component" value="Unassembled WGS sequence"/>
</dbReference>
<dbReference type="SMART" id="SM00228">
    <property type="entry name" value="PDZ"/>
    <property type="match status" value="2"/>
</dbReference>
<feature type="compositionally biased region" description="Low complexity" evidence="4">
    <location>
        <begin position="848"/>
        <end position="869"/>
    </location>
</feature>
<dbReference type="Pfam" id="PF00595">
    <property type="entry name" value="PDZ"/>
    <property type="match status" value="2"/>
</dbReference>
<feature type="compositionally biased region" description="Polar residues" evidence="4">
    <location>
        <begin position="258"/>
        <end position="273"/>
    </location>
</feature>
<feature type="compositionally biased region" description="Basic and acidic residues" evidence="4">
    <location>
        <begin position="871"/>
        <end position="884"/>
    </location>
</feature>
<dbReference type="InterPro" id="IPR001478">
    <property type="entry name" value="PDZ"/>
</dbReference>
<feature type="compositionally biased region" description="Polar residues" evidence="4">
    <location>
        <begin position="669"/>
        <end position="679"/>
    </location>
</feature>
<dbReference type="PROSITE" id="PS50106">
    <property type="entry name" value="PDZ"/>
    <property type="match status" value="2"/>
</dbReference>
<dbReference type="GO" id="GO:0007268">
    <property type="term" value="P:chemical synaptic transmission"/>
    <property type="evidence" value="ECO:0007669"/>
    <property type="project" value="TreeGrafter"/>
</dbReference>
<dbReference type="CDD" id="cd01208">
    <property type="entry name" value="PTB_X11"/>
    <property type="match status" value="1"/>
</dbReference>
<dbReference type="CDD" id="cd06793">
    <property type="entry name" value="PDZ2_APBA1_3-like"/>
    <property type="match status" value="1"/>
</dbReference>
<evidence type="ECO:0000259" key="5">
    <source>
        <dbReference type="PROSITE" id="PS01179"/>
    </source>
</evidence>
<feature type="compositionally biased region" description="Low complexity" evidence="4">
    <location>
        <begin position="605"/>
        <end position="621"/>
    </location>
</feature>
<dbReference type="EMBL" id="JBBCAQ010000019">
    <property type="protein sequence ID" value="KAK7595102.1"/>
    <property type="molecule type" value="Genomic_DNA"/>
</dbReference>
<keyword evidence="2" id="KW-0597">Phosphoprotein</keyword>
<organism evidence="7 8">
    <name type="scientific">Parthenolecanium corni</name>
    <dbReference type="NCBI Taxonomy" id="536013"/>
    <lineage>
        <taxon>Eukaryota</taxon>
        <taxon>Metazoa</taxon>
        <taxon>Ecdysozoa</taxon>
        <taxon>Arthropoda</taxon>
        <taxon>Hexapoda</taxon>
        <taxon>Insecta</taxon>
        <taxon>Pterygota</taxon>
        <taxon>Neoptera</taxon>
        <taxon>Paraneoptera</taxon>
        <taxon>Hemiptera</taxon>
        <taxon>Sternorrhyncha</taxon>
        <taxon>Coccoidea</taxon>
        <taxon>Coccidae</taxon>
        <taxon>Parthenolecanium</taxon>
    </lineage>
</organism>
<feature type="compositionally biased region" description="Low complexity" evidence="4">
    <location>
        <begin position="56"/>
        <end position="77"/>
    </location>
</feature>
<keyword evidence="1" id="KW-0813">Transport</keyword>
<reference evidence="7 8" key="1">
    <citation type="submission" date="2024-03" db="EMBL/GenBank/DDBJ databases">
        <title>Adaptation during the transition from Ophiocordyceps entomopathogen to insect associate is accompanied by gene loss and intensified selection.</title>
        <authorList>
            <person name="Ward C.M."/>
            <person name="Onetto C.A."/>
            <person name="Borneman A.R."/>
        </authorList>
    </citation>
    <scope>NUCLEOTIDE SEQUENCE [LARGE SCALE GENOMIC DNA]</scope>
    <source>
        <strain evidence="7">AWRI1</strain>
        <tissue evidence="7">Single Adult Female</tissue>
    </source>
</reference>
<dbReference type="FunFam" id="2.30.42.10:FF:000007">
    <property type="entry name" value="Amyloid beta A4 protein-binding family A member"/>
    <property type="match status" value="1"/>
</dbReference>
<feature type="compositionally biased region" description="Basic and acidic residues" evidence="4">
    <location>
        <begin position="292"/>
        <end position="301"/>
    </location>
</feature>
<feature type="compositionally biased region" description="Basic and acidic residues" evidence="4">
    <location>
        <begin position="786"/>
        <end position="795"/>
    </location>
</feature>
<dbReference type="Gene3D" id="2.30.29.30">
    <property type="entry name" value="Pleckstrin-homology domain (PH domain)/Phosphotyrosine-binding domain (PTB)"/>
    <property type="match status" value="2"/>
</dbReference>
<feature type="compositionally biased region" description="Polar residues" evidence="4">
    <location>
        <begin position="444"/>
        <end position="473"/>
    </location>
</feature>
<dbReference type="Pfam" id="PF00640">
    <property type="entry name" value="PID"/>
    <property type="match status" value="2"/>
</dbReference>
<feature type="compositionally biased region" description="Polar residues" evidence="4">
    <location>
        <begin position="696"/>
        <end position="707"/>
    </location>
</feature>
<protein>
    <recommendedName>
        <fullName evidence="9">Protein lin-10</fullName>
    </recommendedName>
</protein>
<evidence type="ECO:0008006" key="9">
    <source>
        <dbReference type="Google" id="ProtNLM"/>
    </source>
</evidence>
<dbReference type="SUPFAM" id="SSF50156">
    <property type="entry name" value="PDZ domain-like"/>
    <property type="match status" value="2"/>
</dbReference>
<evidence type="ECO:0000256" key="2">
    <source>
        <dbReference type="ARBA" id="ARBA00022553"/>
    </source>
</evidence>
<evidence type="ECO:0000256" key="4">
    <source>
        <dbReference type="SAM" id="MobiDB-lite"/>
    </source>
</evidence>
<dbReference type="SUPFAM" id="SSF50729">
    <property type="entry name" value="PH domain-like"/>
    <property type="match status" value="2"/>
</dbReference>
<dbReference type="PROSITE" id="PS01179">
    <property type="entry name" value="PID"/>
    <property type="match status" value="1"/>
</dbReference>